<gene>
    <name evidence="2" type="ORF">METEAL_03130</name>
</gene>
<dbReference type="InterPro" id="IPR011990">
    <property type="entry name" value="TPR-like_helical_dom_sf"/>
</dbReference>
<reference evidence="3" key="1">
    <citation type="journal article" date="2023" name="Int. J. Syst. Evol. Microbiol.">
        <title>Mesoterricola silvestris gen. nov., sp. nov., Mesoterricola sediminis sp. nov., Geothrix oryzae sp. nov., Geothrix edaphica sp. nov., Geothrix rubra sp. nov., and Geothrix limicola sp. nov., six novel members of Acidobacteriota isolated from soils.</title>
        <authorList>
            <person name="Itoh H."/>
            <person name="Sugisawa Y."/>
            <person name="Mise K."/>
            <person name="Xu Z."/>
            <person name="Kuniyasu M."/>
            <person name="Ushijima N."/>
            <person name="Kawano K."/>
            <person name="Kobayashi E."/>
            <person name="Shiratori Y."/>
            <person name="Masuda Y."/>
            <person name="Senoo K."/>
        </authorList>
    </citation>
    <scope>NUCLEOTIDE SEQUENCE [LARGE SCALE GENOMIC DNA]</scope>
    <source>
        <strain evidence="3">W79</strain>
    </source>
</reference>
<sequence>MRAHLQYLLLDGFDPDTGELALRVRVESDPPGDLRLLRLKLHLGRTGDPLQPLRRELQTHVQMPVPTLWDRGLKTIIRAIEDELGSAGGRDPARYTWVCTQLLHPSDERRGTLGHPVARQAEVLWDWAQRAEQEPDDAHAIELLERLLLLTPSHRTALDNLSALLRKAGMVEELLEVTDRILNQDPRNPEALLHRGECLINLGRALEAGEAFAKLLKANPVHPLAHLGAAQARSLGGQDPFPHLDAALELNREATLSVLRETFDYRILAAPPHENTYPFDVLPTLLGVTGAEVKTFCTDRGLPVTGPGATVRETELSRWVNIQNRYQLLPMALHWLAPTPRHIPELPPTP</sequence>
<dbReference type="Gene3D" id="1.25.40.10">
    <property type="entry name" value="Tetratricopeptide repeat domain"/>
    <property type="match status" value="1"/>
</dbReference>
<keyword evidence="3" id="KW-1185">Reference proteome</keyword>
<feature type="repeat" description="TPR" evidence="1">
    <location>
        <begin position="189"/>
        <end position="222"/>
    </location>
</feature>
<dbReference type="InterPro" id="IPR019734">
    <property type="entry name" value="TPR_rpt"/>
</dbReference>
<evidence type="ECO:0000313" key="3">
    <source>
        <dbReference type="Proteomes" id="UP001238179"/>
    </source>
</evidence>
<dbReference type="SUPFAM" id="SSF48452">
    <property type="entry name" value="TPR-like"/>
    <property type="match status" value="1"/>
</dbReference>
<dbReference type="RefSeq" id="WP_316414025.1">
    <property type="nucleotide sequence ID" value="NZ_AP027080.1"/>
</dbReference>
<keyword evidence="1" id="KW-0802">TPR repeat</keyword>
<proteinExistence type="predicted"/>
<evidence type="ECO:0000313" key="2">
    <source>
        <dbReference type="EMBL" id="BDU71139.1"/>
    </source>
</evidence>
<name>A0AA48GHN0_9BACT</name>
<accession>A0AA48GHN0</accession>
<dbReference type="EMBL" id="AP027080">
    <property type="protein sequence ID" value="BDU71139.1"/>
    <property type="molecule type" value="Genomic_DNA"/>
</dbReference>
<dbReference type="PROSITE" id="PS50005">
    <property type="entry name" value="TPR"/>
    <property type="match status" value="1"/>
</dbReference>
<evidence type="ECO:0000256" key="1">
    <source>
        <dbReference type="PROSITE-ProRule" id="PRU00339"/>
    </source>
</evidence>
<protein>
    <recommendedName>
        <fullName evidence="4">Tetratricopeptide repeat protein</fullName>
    </recommendedName>
</protein>
<dbReference type="KEGG" id="msil:METEAL_03130"/>
<organism evidence="2 3">
    <name type="scientific">Mesoterricola silvestris</name>
    <dbReference type="NCBI Taxonomy" id="2927979"/>
    <lineage>
        <taxon>Bacteria</taxon>
        <taxon>Pseudomonadati</taxon>
        <taxon>Acidobacteriota</taxon>
        <taxon>Holophagae</taxon>
        <taxon>Holophagales</taxon>
        <taxon>Holophagaceae</taxon>
        <taxon>Mesoterricola</taxon>
    </lineage>
</organism>
<evidence type="ECO:0008006" key="4">
    <source>
        <dbReference type="Google" id="ProtNLM"/>
    </source>
</evidence>
<dbReference type="AlphaFoldDB" id="A0AA48GHN0"/>
<dbReference type="Proteomes" id="UP001238179">
    <property type="component" value="Chromosome"/>
</dbReference>